<dbReference type="PANTHER" id="PTHR15715">
    <property type="entry name" value="CENTROSOMAL PROTEIN OF 170 KDA"/>
    <property type="match status" value="1"/>
</dbReference>
<name>A0A6A6RG07_9PLEO</name>
<protein>
    <recommendedName>
        <fullName evidence="2">FHA domain-containing protein</fullName>
    </recommendedName>
</protein>
<feature type="compositionally biased region" description="Polar residues" evidence="1">
    <location>
        <begin position="359"/>
        <end position="380"/>
    </location>
</feature>
<keyword evidence="4" id="KW-1185">Reference proteome</keyword>
<dbReference type="PANTHER" id="PTHR15715:SF37">
    <property type="entry name" value="LD47843P"/>
    <property type="match status" value="1"/>
</dbReference>
<dbReference type="SMART" id="SM00240">
    <property type="entry name" value="FHA"/>
    <property type="match status" value="1"/>
</dbReference>
<dbReference type="AlphaFoldDB" id="A0A6A6RG07"/>
<evidence type="ECO:0000256" key="1">
    <source>
        <dbReference type="SAM" id="MobiDB-lite"/>
    </source>
</evidence>
<dbReference type="InterPro" id="IPR000253">
    <property type="entry name" value="FHA_dom"/>
</dbReference>
<dbReference type="EMBL" id="MU006834">
    <property type="protein sequence ID" value="KAF2634379.1"/>
    <property type="molecule type" value="Genomic_DNA"/>
</dbReference>
<evidence type="ECO:0000259" key="2">
    <source>
        <dbReference type="PROSITE" id="PS50006"/>
    </source>
</evidence>
<proteinExistence type="predicted"/>
<dbReference type="Proteomes" id="UP000799753">
    <property type="component" value="Unassembled WGS sequence"/>
</dbReference>
<accession>A0A6A6RG07</accession>
<dbReference type="InterPro" id="IPR008984">
    <property type="entry name" value="SMAD_FHA_dom_sf"/>
</dbReference>
<dbReference type="GO" id="GO:0005737">
    <property type="term" value="C:cytoplasm"/>
    <property type="evidence" value="ECO:0007669"/>
    <property type="project" value="TreeGrafter"/>
</dbReference>
<dbReference type="Gene3D" id="2.60.200.20">
    <property type="match status" value="1"/>
</dbReference>
<feature type="compositionally biased region" description="Acidic residues" evidence="1">
    <location>
        <begin position="262"/>
        <end position="296"/>
    </location>
</feature>
<dbReference type="Pfam" id="PF00498">
    <property type="entry name" value="FHA"/>
    <property type="match status" value="1"/>
</dbReference>
<dbReference type="SUPFAM" id="SSF49879">
    <property type="entry name" value="SMAD/FHA domain"/>
    <property type="match status" value="1"/>
</dbReference>
<reference evidence="3" key="1">
    <citation type="journal article" date="2020" name="Stud. Mycol.">
        <title>101 Dothideomycetes genomes: a test case for predicting lifestyles and emergence of pathogens.</title>
        <authorList>
            <person name="Haridas S."/>
            <person name="Albert R."/>
            <person name="Binder M."/>
            <person name="Bloem J."/>
            <person name="Labutti K."/>
            <person name="Salamov A."/>
            <person name="Andreopoulos B."/>
            <person name="Baker S."/>
            <person name="Barry K."/>
            <person name="Bills G."/>
            <person name="Bluhm B."/>
            <person name="Cannon C."/>
            <person name="Castanera R."/>
            <person name="Culley D."/>
            <person name="Daum C."/>
            <person name="Ezra D."/>
            <person name="Gonzalez J."/>
            <person name="Henrissat B."/>
            <person name="Kuo A."/>
            <person name="Liang C."/>
            <person name="Lipzen A."/>
            <person name="Lutzoni F."/>
            <person name="Magnuson J."/>
            <person name="Mondo S."/>
            <person name="Nolan M."/>
            <person name="Ohm R."/>
            <person name="Pangilinan J."/>
            <person name="Park H.-J."/>
            <person name="Ramirez L."/>
            <person name="Alfaro M."/>
            <person name="Sun H."/>
            <person name="Tritt A."/>
            <person name="Yoshinaga Y."/>
            <person name="Zwiers L.-H."/>
            <person name="Turgeon B."/>
            <person name="Goodwin S."/>
            <person name="Spatafora J."/>
            <person name="Crous P."/>
            <person name="Grigoriev I."/>
        </authorList>
    </citation>
    <scope>NUCLEOTIDE SEQUENCE</scope>
    <source>
        <strain evidence="3">CBS 473.64</strain>
    </source>
</reference>
<organism evidence="3 4">
    <name type="scientific">Massarina eburnea CBS 473.64</name>
    <dbReference type="NCBI Taxonomy" id="1395130"/>
    <lineage>
        <taxon>Eukaryota</taxon>
        <taxon>Fungi</taxon>
        <taxon>Dikarya</taxon>
        <taxon>Ascomycota</taxon>
        <taxon>Pezizomycotina</taxon>
        <taxon>Dothideomycetes</taxon>
        <taxon>Pleosporomycetidae</taxon>
        <taxon>Pleosporales</taxon>
        <taxon>Massarineae</taxon>
        <taxon>Massarinaceae</taxon>
        <taxon>Massarina</taxon>
    </lineage>
</organism>
<evidence type="ECO:0000313" key="4">
    <source>
        <dbReference type="Proteomes" id="UP000799753"/>
    </source>
</evidence>
<feature type="region of interest" description="Disordered" evidence="1">
    <location>
        <begin position="164"/>
        <end position="219"/>
    </location>
</feature>
<feature type="compositionally biased region" description="Polar residues" evidence="1">
    <location>
        <begin position="308"/>
        <end position="317"/>
    </location>
</feature>
<sequence length="627" mass="68171">MSADSATFHITLRAADGFDGFHERNLTLQPGKPITIGRASRNHQKPKLMTAADNAYIDSPVISREHALLTVHPSPPAVYIADKGSMHGTVVNGERLEAHRAIKLQSGDLLQFGADVTRDSDHFVARKYTFEAQLPNNSFAQGFTVPDSDTSDAEDEELVDNAMNSPPAVYTHSGTQSNPLTIDDSEDRPSRVLPDTQEATPTLREPAETARPSQNEIPVWATRYTDSASLAHLADNYNKDNEDDMWPLVYDQESISDHDAIVDDDTNSEISEPDYADEEPSSDGDSIESIDNDDYEAASVSHSEADSEPNTQEESLLNQENIEAEATAKIDQTACRMKLKSMLNHQEQMETPQPDDTARTSPTEPLVSFSASTSQDTNPADSAKPTPKAESSSTAAPSNMFEESFMSFGTWGSPLPPRIEPLKFMPWGPSGEYVSPYTPRESSSRFMVMDDAPTYTEPPSMEAFTFTPFPLSQQRTNTQRPFQSSPSSTAHNVPEIPGPQTPVSTNSSPPQPIRRTKVSIPEIVEHVPQQPLTPTSVSGSLKRKAEVFEEDADAAEVADSPMQVQDHSVLAPVAAVATVPATSAPERPKKRLRTALGATARTVAGLLLPGTALAVGIMTQLPDGFWA</sequence>
<feature type="region of interest" description="Disordered" evidence="1">
    <location>
        <begin position="474"/>
        <end position="514"/>
    </location>
</feature>
<evidence type="ECO:0000313" key="3">
    <source>
        <dbReference type="EMBL" id="KAF2634379.1"/>
    </source>
</evidence>
<dbReference type="OrthoDB" id="4096268at2759"/>
<feature type="domain" description="FHA" evidence="2">
    <location>
        <begin position="34"/>
        <end position="96"/>
    </location>
</feature>
<dbReference type="InterPro" id="IPR051176">
    <property type="entry name" value="Cent_Immune-Sig_Mod"/>
</dbReference>
<feature type="compositionally biased region" description="Polar residues" evidence="1">
    <location>
        <begin position="474"/>
        <end position="491"/>
    </location>
</feature>
<gene>
    <name evidence="3" type="ORF">P280DRAFT_474690</name>
</gene>
<feature type="region of interest" description="Disordered" evidence="1">
    <location>
        <begin position="345"/>
        <end position="397"/>
    </location>
</feature>
<dbReference type="PROSITE" id="PS50006">
    <property type="entry name" value="FHA_DOMAIN"/>
    <property type="match status" value="1"/>
</dbReference>
<feature type="region of interest" description="Disordered" evidence="1">
    <location>
        <begin position="262"/>
        <end position="317"/>
    </location>
</feature>